<name>A0AAD1UBG1_EUPCR</name>
<sequence>MASYFPTEKELINCPITGELRIGKNLDIYGKSGGAAGTRINFNHNEFKKRLGDTALTFNSACEGQNRVREYLTRSGVFHPKLYNNSAIPILGDDGSSYGRVSEERMAKSGTRRSLSNHKANNSSFGLIEKDYQSLRETFDRNSNLLREKRKAKEPSKYGEFFSQEPSYRSSHDVYQDNEPKFQRSSNRFTLKDSQAKPKFEHNLLLPTRNAREFKKLLSGSKNKFVEMMKNKHRLDTIAFKPARNTLTVRPMAEEILSKGGRYKQNNERSAQKPRISRKMIQDSAYLNDRVPLVSPERPNNLYKSHFKTIESPMAPINTQKSIKSLSKNASPLHKSTLPAQIKSQKGLKNAYKTSNFPRKMAKNLTMPAVRNKPVQKSPDRMHTINQDQTSLQNTTNFPETMASGTAYPKRTTLRAAEKNVQKQAKIASDHSKANIASKTMTKSSKPLSIGSKNTMAKDQALIN</sequence>
<feature type="region of interest" description="Disordered" evidence="1">
    <location>
        <begin position="424"/>
        <end position="464"/>
    </location>
</feature>
<dbReference type="EMBL" id="CAMPGE010003539">
    <property type="protein sequence ID" value="CAI2362374.1"/>
    <property type="molecule type" value="Genomic_DNA"/>
</dbReference>
<accession>A0AAD1UBG1</accession>
<protein>
    <submittedName>
        <fullName evidence="2">Uncharacterized protein</fullName>
    </submittedName>
</protein>
<gene>
    <name evidence="2" type="ORF">ECRASSUSDP1_LOCUS3696</name>
</gene>
<evidence type="ECO:0000313" key="2">
    <source>
        <dbReference type="EMBL" id="CAI2362374.1"/>
    </source>
</evidence>
<dbReference type="AlphaFoldDB" id="A0AAD1UBG1"/>
<organism evidence="2 3">
    <name type="scientific">Euplotes crassus</name>
    <dbReference type="NCBI Taxonomy" id="5936"/>
    <lineage>
        <taxon>Eukaryota</taxon>
        <taxon>Sar</taxon>
        <taxon>Alveolata</taxon>
        <taxon>Ciliophora</taxon>
        <taxon>Intramacronucleata</taxon>
        <taxon>Spirotrichea</taxon>
        <taxon>Hypotrichia</taxon>
        <taxon>Euplotida</taxon>
        <taxon>Euplotidae</taxon>
        <taxon>Moneuplotes</taxon>
    </lineage>
</organism>
<evidence type="ECO:0000256" key="1">
    <source>
        <dbReference type="SAM" id="MobiDB-lite"/>
    </source>
</evidence>
<evidence type="ECO:0000313" key="3">
    <source>
        <dbReference type="Proteomes" id="UP001295684"/>
    </source>
</evidence>
<keyword evidence="3" id="KW-1185">Reference proteome</keyword>
<reference evidence="2" key="1">
    <citation type="submission" date="2023-07" db="EMBL/GenBank/DDBJ databases">
        <authorList>
            <consortium name="AG Swart"/>
            <person name="Singh M."/>
            <person name="Singh A."/>
            <person name="Seah K."/>
            <person name="Emmerich C."/>
        </authorList>
    </citation>
    <scope>NUCLEOTIDE SEQUENCE</scope>
    <source>
        <strain evidence="2">DP1</strain>
    </source>
</reference>
<comment type="caution">
    <text evidence="2">The sequence shown here is derived from an EMBL/GenBank/DDBJ whole genome shotgun (WGS) entry which is preliminary data.</text>
</comment>
<feature type="compositionally biased region" description="Polar residues" evidence="1">
    <location>
        <begin position="435"/>
        <end position="464"/>
    </location>
</feature>
<proteinExistence type="predicted"/>
<dbReference type="Proteomes" id="UP001295684">
    <property type="component" value="Unassembled WGS sequence"/>
</dbReference>